<comment type="caution">
    <text evidence="11">The sequence shown here is derived from an EMBL/GenBank/DDBJ whole genome shotgun (WGS) entry which is preliminary data.</text>
</comment>
<protein>
    <recommendedName>
        <fullName evidence="9">Exoribonuclease II</fullName>
        <ecNumber evidence="9">3.1.13.1</ecNumber>
    </recommendedName>
</protein>
<dbReference type="InterPro" id="IPR001900">
    <property type="entry name" value="RNase_II/R"/>
</dbReference>
<dbReference type="SMART" id="SM00357">
    <property type="entry name" value="CSP"/>
    <property type="match status" value="1"/>
</dbReference>
<evidence type="ECO:0000256" key="3">
    <source>
        <dbReference type="ARBA" id="ARBA00009925"/>
    </source>
</evidence>
<evidence type="ECO:0000256" key="9">
    <source>
        <dbReference type="NCBIfam" id="TIGR02062"/>
    </source>
</evidence>
<feature type="domain" description="S1 motif" evidence="10">
    <location>
        <begin position="599"/>
        <end position="681"/>
    </location>
</feature>
<keyword evidence="6 11" id="KW-0378">Hydrolase</keyword>
<dbReference type="InterPro" id="IPR012340">
    <property type="entry name" value="NA-bd_OB-fold"/>
</dbReference>
<organism evidence="11 12">
    <name type="scientific">Thorsellia kenyensis</name>
    <dbReference type="NCBI Taxonomy" id="1549888"/>
    <lineage>
        <taxon>Bacteria</taxon>
        <taxon>Pseudomonadati</taxon>
        <taxon>Pseudomonadota</taxon>
        <taxon>Gammaproteobacteria</taxon>
        <taxon>Enterobacterales</taxon>
        <taxon>Thorselliaceae</taxon>
        <taxon>Thorsellia</taxon>
    </lineage>
</organism>
<evidence type="ECO:0000256" key="4">
    <source>
        <dbReference type="ARBA" id="ARBA00022490"/>
    </source>
</evidence>
<comment type="similarity">
    <text evidence="3">Belongs to the RNR ribonuclease family. RNase II subfamily.</text>
</comment>
<dbReference type="InterPro" id="IPR013223">
    <property type="entry name" value="RNase_B_OB_dom"/>
</dbReference>
<dbReference type="PROSITE" id="PS50126">
    <property type="entry name" value="S1"/>
    <property type="match status" value="1"/>
</dbReference>
<evidence type="ECO:0000256" key="5">
    <source>
        <dbReference type="ARBA" id="ARBA00022722"/>
    </source>
</evidence>
<gene>
    <name evidence="11" type="ORF">ACFFIT_02325</name>
</gene>
<dbReference type="Proteomes" id="UP001589758">
    <property type="component" value="Unassembled WGS sequence"/>
</dbReference>
<evidence type="ECO:0000256" key="1">
    <source>
        <dbReference type="ARBA" id="ARBA00001849"/>
    </source>
</evidence>
<dbReference type="Gene3D" id="2.40.50.140">
    <property type="entry name" value="Nucleic acid-binding proteins"/>
    <property type="match status" value="2"/>
</dbReference>
<proteinExistence type="inferred from homology"/>
<evidence type="ECO:0000259" key="10">
    <source>
        <dbReference type="PROSITE" id="PS50126"/>
    </source>
</evidence>
<keyword evidence="7" id="KW-0269">Exonuclease</keyword>
<evidence type="ECO:0000256" key="7">
    <source>
        <dbReference type="ARBA" id="ARBA00022839"/>
    </source>
</evidence>
<dbReference type="PANTHER" id="PTHR23355">
    <property type="entry name" value="RIBONUCLEASE"/>
    <property type="match status" value="1"/>
</dbReference>
<dbReference type="InterPro" id="IPR050180">
    <property type="entry name" value="RNR_Ribonuclease"/>
</dbReference>
<reference evidence="11 12" key="1">
    <citation type="submission" date="2024-09" db="EMBL/GenBank/DDBJ databases">
        <authorList>
            <person name="Sun Q."/>
            <person name="Mori K."/>
        </authorList>
    </citation>
    <scope>NUCLEOTIDE SEQUENCE [LARGE SCALE GENOMIC DNA]</scope>
    <source>
        <strain evidence="11 12">CCM 8545</strain>
    </source>
</reference>
<keyword evidence="5" id="KW-0540">Nuclease</keyword>
<evidence type="ECO:0000256" key="2">
    <source>
        <dbReference type="ARBA" id="ARBA00004496"/>
    </source>
</evidence>
<evidence type="ECO:0000256" key="6">
    <source>
        <dbReference type="ARBA" id="ARBA00022801"/>
    </source>
</evidence>
<evidence type="ECO:0000256" key="8">
    <source>
        <dbReference type="ARBA" id="ARBA00022884"/>
    </source>
</evidence>
<comment type="subcellular location">
    <subcellularLocation>
        <location evidence="2">Cytoplasm</location>
    </subcellularLocation>
</comment>
<dbReference type="InterPro" id="IPR004476">
    <property type="entry name" value="RNase_II/RNase_R"/>
</dbReference>
<keyword evidence="4" id="KW-0963">Cytoplasm</keyword>
<sequence length="685" mass="77589">MFQNNPLLAQLKQQLHVSTPMVEGIVKSTSKAFGFLEVDAQTSYFIPPPQMKKVLHGDKVSAKIETENGKEFAKLEALIQPSLTRFIARVQFENQRLAIIPDHPQLNTPINAKLALTGKNSFEMACHEKSIDPTKTQLKNGDWVVATLVGHPLGLIYDSDSPAQNKNKQLFFFAEITEFITFSDDPLAPWWVTLAEQDLPRTAPILPDDIHSLLSEERSLDALLNNGQFEDLSNDCFFTIDSESTVDMDDALFVTNVDNILKLTVAIANPTEFIPSGSAIDEIAKQRGFTCYLPGFNVPMLPRELSDNLCSLIPNKMRRVLACEMSIDESGDITDYRFFNAVIESKHKLSYTNVSDYLEMQGDWKPSNLVLQKQISQLAEFAKRRQAWREKNALIFNDKPEYKFILGDDGTVLSIEIDERRIANKMVEESMLAANLCGADFLESKLGYGLFNVHEGFDKEHIEAAVKTLANYNITCECDSLLTLNGFCDLKRKLALEPTEFIDSRLRRFQTMAEIRLQPGPHFGLGFKGYATWTSPIRKYSDIINHRLIKSILAQEKPDAIEESLCDHLMIRRKISRQAERFIANWLYAIYLEPFAGKDELFKGEIIDINRAGMRVKLIDNGAVGFIPNSFLHSNRDEIASLVEDGYIEIKGEKVFTSGQSIEVKIHEVRKETRSIIFSTQTKFS</sequence>
<dbReference type="NCBIfam" id="NF003455">
    <property type="entry name" value="PRK05054.1"/>
    <property type="match status" value="1"/>
</dbReference>
<dbReference type="Pfam" id="PF00773">
    <property type="entry name" value="RNB"/>
    <property type="match status" value="1"/>
</dbReference>
<dbReference type="Pfam" id="PF08206">
    <property type="entry name" value="OB_RNB"/>
    <property type="match status" value="1"/>
</dbReference>
<dbReference type="Pfam" id="PF00575">
    <property type="entry name" value="S1"/>
    <property type="match status" value="1"/>
</dbReference>
<dbReference type="InterPro" id="IPR003029">
    <property type="entry name" value="S1_domain"/>
</dbReference>
<dbReference type="SMART" id="SM00955">
    <property type="entry name" value="RNB"/>
    <property type="match status" value="1"/>
</dbReference>
<dbReference type="InterPro" id="IPR022966">
    <property type="entry name" value="RNase_II/R_CS"/>
</dbReference>
<dbReference type="SMART" id="SM00316">
    <property type="entry name" value="S1"/>
    <property type="match status" value="1"/>
</dbReference>
<accession>A0ABV6C7J0</accession>
<dbReference type="RefSeq" id="WP_385876020.1">
    <property type="nucleotide sequence ID" value="NZ_JBHLXE010000024.1"/>
</dbReference>
<dbReference type="InterPro" id="IPR011804">
    <property type="entry name" value="RNase_II"/>
</dbReference>
<dbReference type="Gene3D" id="2.40.50.640">
    <property type="match status" value="1"/>
</dbReference>
<dbReference type="PROSITE" id="PS01175">
    <property type="entry name" value="RIBONUCLEASE_II"/>
    <property type="match status" value="1"/>
</dbReference>
<evidence type="ECO:0000313" key="12">
    <source>
        <dbReference type="Proteomes" id="UP001589758"/>
    </source>
</evidence>
<keyword evidence="8" id="KW-0694">RNA-binding</keyword>
<keyword evidence="12" id="KW-1185">Reference proteome</keyword>
<dbReference type="InterPro" id="IPR011129">
    <property type="entry name" value="CSD"/>
</dbReference>
<dbReference type="NCBIfam" id="TIGR02062">
    <property type="entry name" value="RNase_B"/>
    <property type="match status" value="1"/>
</dbReference>
<name>A0ABV6C7J0_9GAMM</name>
<dbReference type="EMBL" id="JBHLXE010000024">
    <property type="protein sequence ID" value="MFC0178939.1"/>
    <property type="molecule type" value="Genomic_DNA"/>
</dbReference>
<comment type="catalytic activity">
    <reaction evidence="1">
        <text>Exonucleolytic cleavage in the 3'- to 5'-direction to yield nucleoside 5'-phosphates.</text>
        <dbReference type="EC" id="3.1.13.1"/>
    </reaction>
</comment>
<dbReference type="NCBIfam" id="TIGR00358">
    <property type="entry name" value="3_prime_RNase"/>
    <property type="match status" value="1"/>
</dbReference>
<dbReference type="EC" id="3.1.13.1" evidence="9"/>
<evidence type="ECO:0000313" key="11">
    <source>
        <dbReference type="EMBL" id="MFC0178939.1"/>
    </source>
</evidence>
<dbReference type="GO" id="GO:0008859">
    <property type="term" value="F:exoribonuclease II activity"/>
    <property type="evidence" value="ECO:0007669"/>
    <property type="project" value="UniProtKB-EC"/>
</dbReference>
<dbReference type="SUPFAM" id="SSF50249">
    <property type="entry name" value="Nucleic acid-binding proteins"/>
    <property type="match status" value="4"/>
</dbReference>
<dbReference type="PANTHER" id="PTHR23355:SF37">
    <property type="entry name" value="EXORIBONUCLEASE 2"/>
    <property type="match status" value="1"/>
</dbReference>